<evidence type="ECO:0000256" key="4">
    <source>
        <dbReference type="ARBA" id="ARBA00023163"/>
    </source>
</evidence>
<dbReference type="InterPro" id="IPR052073">
    <property type="entry name" value="Amide_Lactam_Regulators"/>
</dbReference>
<dbReference type="Proteomes" id="UP001147746">
    <property type="component" value="Unassembled WGS sequence"/>
</dbReference>
<reference evidence="7" key="1">
    <citation type="submission" date="2022-12" db="EMBL/GenBank/DDBJ databases">
        <authorList>
            <person name="Petersen C."/>
        </authorList>
    </citation>
    <scope>NUCLEOTIDE SEQUENCE</scope>
    <source>
        <strain evidence="7">IBT 21472</strain>
    </source>
</reference>
<accession>A0A9W9PXM2</accession>
<dbReference type="AlphaFoldDB" id="A0A9W9PXM2"/>
<keyword evidence="1" id="KW-0862">Zinc</keyword>
<evidence type="ECO:0000313" key="8">
    <source>
        <dbReference type="Proteomes" id="UP001147746"/>
    </source>
</evidence>
<keyword evidence="4" id="KW-0804">Transcription</keyword>
<dbReference type="Pfam" id="PF04082">
    <property type="entry name" value="Fungal_trans"/>
    <property type="match status" value="1"/>
</dbReference>
<gene>
    <name evidence="7" type="ORF">N7476_006427</name>
</gene>
<protein>
    <recommendedName>
        <fullName evidence="6">Xylanolytic transcriptional activator regulatory domain-containing protein</fullName>
    </recommendedName>
</protein>
<evidence type="ECO:0000259" key="6">
    <source>
        <dbReference type="SMART" id="SM00906"/>
    </source>
</evidence>
<keyword evidence="8" id="KW-1185">Reference proteome</keyword>
<dbReference type="PANTHER" id="PTHR47171">
    <property type="entry name" value="FARA-RELATED"/>
    <property type="match status" value="1"/>
</dbReference>
<reference evidence="7" key="2">
    <citation type="journal article" date="2023" name="IMA Fungus">
        <title>Comparative genomic study of the Penicillium genus elucidates a diverse pangenome and 15 lateral gene transfer events.</title>
        <authorList>
            <person name="Petersen C."/>
            <person name="Sorensen T."/>
            <person name="Nielsen M.R."/>
            <person name="Sondergaard T.E."/>
            <person name="Sorensen J.L."/>
            <person name="Fitzpatrick D.A."/>
            <person name="Frisvad J.C."/>
            <person name="Nielsen K.L."/>
        </authorList>
    </citation>
    <scope>NUCLEOTIDE SEQUENCE</scope>
    <source>
        <strain evidence="7">IBT 21472</strain>
    </source>
</reference>
<proteinExistence type="predicted"/>
<name>A0A9W9PXM2_9EURO</name>
<dbReference type="GO" id="GO:0003677">
    <property type="term" value="F:DNA binding"/>
    <property type="evidence" value="ECO:0007669"/>
    <property type="project" value="UniProtKB-KW"/>
</dbReference>
<dbReference type="SMART" id="SM00906">
    <property type="entry name" value="Fungal_trans"/>
    <property type="match status" value="1"/>
</dbReference>
<dbReference type="InterPro" id="IPR007219">
    <property type="entry name" value="XnlR_reg_dom"/>
</dbReference>
<keyword evidence="2" id="KW-0805">Transcription regulation</keyword>
<evidence type="ECO:0000256" key="3">
    <source>
        <dbReference type="ARBA" id="ARBA00023125"/>
    </source>
</evidence>
<dbReference type="PANTHER" id="PTHR47171:SF3">
    <property type="entry name" value="FARA-RELATED"/>
    <property type="match status" value="1"/>
</dbReference>
<evidence type="ECO:0000256" key="5">
    <source>
        <dbReference type="ARBA" id="ARBA00023242"/>
    </source>
</evidence>
<organism evidence="7 8">
    <name type="scientific">Penicillium atrosanguineum</name>
    <dbReference type="NCBI Taxonomy" id="1132637"/>
    <lineage>
        <taxon>Eukaryota</taxon>
        <taxon>Fungi</taxon>
        <taxon>Dikarya</taxon>
        <taxon>Ascomycota</taxon>
        <taxon>Pezizomycotina</taxon>
        <taxon>Eurotiomycetes</taxon>
        <taxon>Eurotiomycetidae</taxon>
        <taxon>Eurotiales</taxon>
        <taxon>Aspergillaceae</taxon>
        <taxon>Penicillium</taxon>
    </lineage>
</organism>
<comment type="caution">
    <text evidence="7">The sequence shown here is derived from an EMBL/GenBank/DDBJ whole genome shotgun (WGS) entry which is preliminary data.</text>
</comment>
<evidence type="ECO:0000256" key="1">
    <source>
        <dbReference type="ARBA" id="ARBA00022833"/>
    </source>
</evidence>
<evidence type="ECO:0000256" key="2">
    <source>
        <dbReference type="ARBA" id="ARBA00023015"/>
    </source>
</evidence>
<dbReference type="EMBL" id="JAPZBO010000005">
    <property type="protein sequence ID" value="KAJ5316120.1"/>
    <property type="molecule type" value="Genomic_DNA"/>
</dbReference>
<dbReference type="GO" id="GO:0006351">
    <property type="term" value="P:DNA-templated transcription"/>
    <property type="evidence" value="ECO:0007669"/>
    <property type="project" value="InterPro"/>
</dbReference>
<keyword evidence="5" id="KW-0539">Nucleus</keyword>
<evidence type="ECO:0000313" key="7">
    <source>
        <dbReference type="EMBL" id="KAJ5316120.1"/>
    </source>
</evidence>
<dbReference type="GO" id="GO:0008270">
    <property type="term" value="F:zinc ion binding"/>
    <property type="evidence" value="ECO:0007669"/>
    <property type="project" value="InterPro"/>
</dbReference>
<keyword evidence="3" id="KW-0238">DNA-binding</keyword>
<sequence>MRQSTEPAEWSPSAIYGRIKTLIFLRHDPAPFHMLTSLCILGIWLAYSPEDFVLDNCWQWIGMAIRLAVQLRLHEQETYATLHHPGRIRRIWWYLFNNDTLQMACSGRPGVFPLKQTRVSLPVPSDFDHQDTGARVFCELTSLCKLLRVILEHGQDDSCSQGEVDSTLDKLGLWRQRLPSDLQLFDISANTRQPYNRQVIELHVIYLATTILASFLGRRDNPSLFKYASMAASSCISRLYEEILLHEEVTYLLPIHSWVNLVAAIPRAFTDSDTLNPERAHELKISQQVLDKLGEKHTSAVMIRTRLETLRNPGEGEFSSSADILWHSLPAPVLDDKEQRVLFLFHFPVNFSPMLDFLSAVGSLDQQQLDSFAMDNNAVDWSIEWSSFLFDSAMSV</sequence>
<feature type="domain" description="Xylanolytic transcriptional activator regulatory" evidence="6">
    <location>
        <begin position="57"/>
        <end position="128"/>
    </location>
</feature>
<dbReference type="CDD" id="cd12148">
    <property type="entry name" value="fungal_TF_MHR"/>
    <property type="match status" value="1"/>
</dbReference>